<evidence type="ECO:0000313" key="1">
    <source>
        <dbReference type="EMBL" id="MBH8552689.1"/>
    </source>
</evidence>
<dbReference type="RefSeq" id="WP_214438991.1">
    <property type="nucleotide sequence ID" value="NZ_JAECZB010000017.1"/>
</dbReference>
<proteinExistence type="predicted"/>
<keyword evidence="2" id="KW-1185">Reference proteome</keyword>
<dbReference type="AlphaFoldDB" id="A0A8J7HC11"/>
<dbReference type="Proteomes" id="UP000599391">
    <property type="component" value="Unassembled WGS sequence"/>
</dbReference>
<dbReference type="EMBL" id="JAECZB010000017">
    <property type="protein sequence ID" value="MBH8552689.1"/>
    <property type="molecule type" value="Genomic_DNA"/>
</dbReference>
<accession>A0A8J7HC11</accession>
<sequence length="117" mass="13586">MANLSTFGSVLDWVSEQLKKVEKSMVCKPQTNLAIKYTHELIDKLIEHDQELAKNFEKTVVDTEYKTLVDIIQNHKTVLIEEDIDKTIRMLRESGIAEPEIIKIKQRMQKTLNSSQK</sequence>
<evidence type="ECO:0000313" key="2">
    <source>
        <dbReference type="Proteomes" id="UP000599391"/>
    </source>
</evidence>
<name>A0A8J7HC11_9CYAN</name>
<gene>
    <name evidence="1" type="ORF">I8751_09955</name>
</gene>
<comment type="caution">
    <text evidence="1">The sequence shown here is derived from an EMBL/GenBank/DDBJ whole genome shotgun (WGS) entry which is preliminary data.</text>
</comment>
<protein>
    <submittedName>
        <fullName evidence="1">Uncharacterized protein</fullName>
    </submittedName>
</protein>
<organism evidence="1 2">
    <name type="scientific">Atlanticothrix silvestris CENA357</name>
    <dbReference type="NCBI Taxonomy" id="1725252"/>
    <lineage>
        <taxon>Bacteria</taxon>
        <taxon>Bacillati</taxon>
        <taxon>Cyanobacteriota</taxon>
        <taxon>Cyanophyceae</taxon>
        <taxon>Nostocales</taxon>
        <taxon>Nodulariaceae</taxon>
        <taxon>Atlanticothrix</taxon>
        <taxon>Atlanticothrix silvestris</taxon>
    </lineage>
</organism>
<reference evidence="1 2" key="1">
    <citation type="journal article" date="2021" name="Int. J. Syst. Evol. Microbiol.">
        <title>Amazonocrinis nigriterrae gen. nov., sp. nov., Atlanticothrix silvestris gen. nov., sp. nov. and Dendronalium phyllosphericum gen. nov., sp. nov., nostocacean cyanobacteria from Brazilian environments.</title>
        <authorList>
            <person name="Alvarenga D.O."/>
            <person name="Andreote A.P.D."/>
            <person name="Branco L.H.Z."/>
            <person name="Delbaje E."/>
            <person name="Cruz R.B."/>
            <person name="Varani A.M."/>
            <person name="Fiore M.F."/>
        </authorList>
    </citation>
    <scope>NUCLEOTIDE SEQUENCE [LARGE SCALE GENOMIC DNA]</scope>
    <source>
        <strain evidence="1 2">CENA357</strain>
    </source>
</reference>